<dbReference type="PROSITE" id="PS50084">
    <property type="entry name" value="KH_TYPE_1"/>
    <property type="match status" value="3"/>
</dbReference>
<dbReference type="InterPro" id="IPR036612">
    <property type="entry name" value="KH_dom_type_1_sf"/>
</dbReference>
<feature type="compositionally biased region" description="Low complexity" evidence="4">
    <location>
        <begin position="23"/>
        <end position="44"/>
    </location>
</feature>
<dbReference type="GO" id="GO:0003723">
    <property type="term" value="F:RNA binding"/>
    <property type="evidence" value="ECO:0007669"/>
    <property type="project" value="UniProtKB-UniRule"/>
</dbReference>
<dbReference type="Gene3D" id="3.30.1370.10">
    <property type="entry name" value="K Homology domain, type 1"/>
    <property type="match status" value="3"/>
</dbReference>
<dbReference type="InterPro" id="IPR004087">
    <property type="entry name" value="KH_dom"/>
</dbReference>
<keyword evidence="1" id="KW-0677">Repeat</keyword>
<accession>A0A9P8QBP3</accession>
<organism evidence="6 7">
    <name type="scientific">Wickerhamomyces pijperi</name>
    <name type="common">Yeast</name>
    <name type="synonym">Pichia pijperi</name>
    <dbReference type="NCBI Taxonomy" id="599730"/>
    <lineage>
        <taxon>Eukaryota</taxon>
        <taxon>Fungi</taxon>
        <taxon>Dikarya</taxon>
        <taxon>Ascomycota</taxon>
        <taxon>Saccharomycotina</taxon>
        <taxon>Saccharomycetes</taxon>
        <taxon>Phaffomycetales</taxon>
        <taxon>Wickerhamomycetaceae</taxon>
        <taxon>Wickerhamomyces</taxon>
    </lineage>
</organism>
<feature type="compositionally biased region" description="Low complexity" evidence="4">
    <location>
        <begin position="1"/>
        <end position="13"/>
    </location>
</feature>
<dbReference type="PANTHER" id="PTHR10288">
    <property type="entry name" value="KH DOMAIN CONTAINING RNA BINDING PROTEIN"/>
    <property type="match status" value="1"/>
</dbReference>
<evidence type="ECO:0000256" key="4">
    <source>
        <dbReference type="SAM" id="MobiDB-lite"/>
    </source>
</evidence>
<feature type="region of interest" description="Disordered" evidence="4">
    <location>
        <begin position="1"/>
        <end position="58"/>
    </location>
</feature>
<gene>
    <name evidence="6" type="ORF">WICPIJ_001045</name>
</gene>
<feature type="compositionally biased region" description="Low complexity" evidence="4">
    <location>
        <begin position="256"/>
        <end position="267"/>
    </location>
</feature>
<keyword evidence="7" id="KW-1185">Reference proteome</keyword>
<dbReference type="Pfam" id="PF00013">
    <property type="entry name" value="KH_1"/>
    <property type="match status" value="3"/>
</dbReference>
<feature type="coiled-coil region" evidence="3">
    <location>
        <begin position="331"/>
        <end position="358"/>
    </location>
</feature>
<dbReference type="Proteomes" id="UP000774326">
    <property type="component" value="Unassembled WGS sequence"/>
</dbReference>
<reference evidence="6" key="1">
    <citation type="journal article" date="2021" name="Open Biol.">
        <title>Shared evolutionary footprints suggest mitochondrial oxidative damage underlies multiple complex I losses in fungi.</title>
        <authorList>
            <person name="Schikora-Tamarit M.A."/>
            <person name="Marcet-Houben M."/>
            <person name="Nosek J."/>
            <person name="Gabaldon T."/>
        </authorList>
    </citation>
    <scope>NUCLEOTIDE SEQUENCE</scope>
    <source>
        <strain evidence="6">CBS2887</strain>
    </source>
</reference>
<evidence type="ECO:0000259" key="5">
    <source>
        <dbReference type="SMART" id="SM00322"/>
    </source>
</evidence>
<dbReference type="EMBL" id="JAEUBG010000560">
    <property type="protein sequence ID" value="KAH3687983.1"/>
    <property type="molecule type" value="Genomic_DNA"/>
</dbReference>
<evidence type="ECO:0000313" key="7">
    <source>
        <dbReference type="Proteomes" id="UP000774326"/>
    </source>
</evidence>
<evidence type="ECO:0000313" key="6">
    <source>
        <dbReference type="EMBL" id="KAH3687983.1"/>
    </source>
</evidence>
<reference evidence="6" key="2">
    <citation type="submission" date="2021-01" db="EMBL/GenBank/DDBJ databases">
        <authorList>
            <person name="Schikora-Tamarit M.A."/>
        </authorList>
    </citation>
    <scope>NUCLEOTIDE SEQUENCE</scope>
    <source>
        <strain evidence="6">CBS2887</strain>
    </source>
</reference>
<evidence type="ECO:0000256" key="3">
    <source>
        <dbReference type="SAM" id="Coils"/>
    </source>
</evidence>
<feature type="domain" description="K Homology" evidence="5">
    <location>
        <begin position="156"/>
        <end position="227"/>
    </location>
</feature>
<proteinExistence type="predicted"/>
<dbReference type="AlphaFoldDB" id="A0A9P8QBP3"/>
<feature type="domain" description="K Homology" evidence="5">
    <location>
        <begin position="277"/>
        <end position="346"/>
    </location>
</feature>
<evidence type="ECO:0000256" key="1">
    <source>
        <dbReference type="ARBA" id="ARBA00022737"/>
    </source>
</evidence>
<dbReference type="OrthoDB" id="442947at2759"/>
<protein>
    <recommendedName>
        <fullName evidence="5">K Homology domain-containing protein</fullName>
    </recommendedName>
</protein>
<feature type="domain" description="K Homology" evidence="5">
    <location>
        <begin position="61"/>
        <end position="131"/>
    </location>
</feature>
<evidence type="ECO:0000256" key="2">
    <source>
        <dbReference type="PROSITE-ProRule" id="PRU00117"/>
    </source>
</evidence>
<keyword evidence="2" id="KW-0694">RNA-binding</keyword>
<dbReference type="InterPro" id="IPR004088">
    <property type="entry name" value="KH_dom_type_1"/>
</dbReference>
<keyword evidence="3" id="KW-0175">Coiled coil</keyword>
<name>A0A9P8QBP3_WICPI</name>
<sequence>MSLEEQSTQSESLFDANFTSDQTSVPTTAATTTAPTSTTSAASAEDFDPSVLPTNEPDTTTKITTRVLVSVKEAGIIIGKQGSVIAGIREQTNVQAAVSSVVPGFLERILTVSGDIDSVAKALSLIVDSLINNNAAEEEFQYFPLKNLLSRQDDPNVISLRLLVPNTQIGSIIGKQGARIKALQGVYNVKLVASKDFLPRSNERLAELQGDSHSIEEALKILSKCLLEDSAALANVKYYAPSRFENRHYDNQHPYNSNSNNSNNGNSYPIHYGPESRDYEQIVKFPAEMVGCLIGKGGSRIQEIRKSTRTQIIISPEDDENFREFQLIGARRNVERALSYLNQNLEREKERRERLDAQ</sequence>
<comment type="caution">
    <text evidence="6">The sequence shown here is derived from an EMBL/GenBank/DDBJ whole genome shotgun (WGS) entry which is preliminary data.</text>
</comment>
<dbReference type="SMART" id="SM00322">
    <property type="entry name" value="KH"/>
    <property type="match status" value="3"/>
</dbReference>
<feature type="region of interest" description="Disordered" evidence="4">
    <location>
        <begin position="249"/>
        <end position="270"/>
    </location>
</feature>
<dbReference type="SUPFAM" id="SSF54791">
    <property type="entry name" value="Eukaryotic type KH-domain (KH-domain type I)"/>
    <property type="match status" value="3"/>
</dbReference>